<dbReference type="EMBL" id="JACOOL010000002">
    <property type="protein sequence ID" value="MBC5635780.1"/>
    <property type="molecule type" value="Genomic_DNA"/>
</dbReference>
<dbReference type="NCBIfam" id="TIGR02887">
    <property type="entry name" value="spore_ger_x_C"/>
    <property type="match status" value="1"/>
</dbReference>
<dbReference type="GO" id="GO:0009847">
    <property type="term" value="P:spore germination"/>
    <property type="evidence" value="ECO:0007669"/>
    <property type="project" value="InterPro"/>
</dbReference>
<evidence type="ECO:0000313" key="11">
    <source>
        <dbReference type="Proteomes" id="UP000637359"/>
    </source>
</evidence>
<comment type="caution">
    <text evidence="10">The sequence shown here is derived from an EMBL/GenBank/DDBJ whole genome shotgun (WGS) entry which is preliminary data.</text>
</comment>
<proteinExistence type="inferred from homology"/>
<keyword evidence="3" id="KW-0309">Germination</keyword>
<name>A0A923RG26_9BACI</name>
<dbReference type="PROSITE" id="PS51257">
    <property type="entry name" value="PROKAR_LIPOPROTEIN"/>
    <property type="match status" value="1"/>
</dbReference>
<dbReference type="InterPro" id="IPR057336">
    <property type="entry name" value="GerAC_N"/>
</dbReference>
<dbReference type="GO" id="GO:0016020">
    <property type="term" value="C:membrane"/>
    <property type="evidence" value="ECO:0007669"/>
    <property type="project" value="UniProtKB-SubCell"/>
</dbReference>
<keyword evidence="5" id="KW-0472">Membrane</keyword>
<dbReference type="InterPro" id="IPR046953">
    <property type="entry name" value="Spore_GerAC-like_C"/>
</dbReference>
<keyword evidence="6" id="KW-0564">Palmitate</keyword>
<keyword evidence="11" id="KW-1185">Reference proteome</keyword>
<evidence type="ECO:0000259" key="9">
    <source>
        <dbReference type="Pfam" id="PF25198"/>
    </source>
</evidence>
<evidence type="ECO:0000256" key="6">
    <source>
        <dbReference type="ARBA" id="ARBA00023139"/>
    </source>
</evidence>
<dbReference type="PANTHER" id="PTHR35789:SF1">
    <property type="entry name" value="SPORE GERMINATION PROTEIN B3"/>
    <property type="match status" value="1"/>
</dbReference>
<evidence type="ECO:0000256" key="4">
    <source>
        <dbReference type="ARBA" id="ARBA00022729"/>
    </source>
</evidence>
<comment type="similarity">
    <text evidence="2">Belongs to the GerABKC lipoprotein family.</text>
</comment>
<feature type="domain" description="Spore germination GerAC-like C-terminal" evidence="8">
    <location>
        <begin position="237"/>
        <end position="406"/>
    </location>
</feature>
<sequence>MQKNKRSVNIVLLLAILLFLTGCWDQRGVEEYAFVIALGIDKVDNQKDKVRITYLIANPETGSAASSASSQEPPREIISFEANSLITAKSLANIVIAKEITYDLVRMLFVSEELARDKEFVKWIYDAAKSMDIRRDVQFLVTKEETSQFIQSNKPLLETRPHDYYEKIFNVGEIFGTTPPSELYTFFRITEADADLFLGMYGTTEKVQEHKLNQEPDQIKAGEFHYTGETNTTQIAGSAVFKEGRMIDSLTIEETKLTYLLNPTLETGYFLFTFPDPFDEDYRVDAQIELDNPIKIDMNLKRDTPKIDVTVPISLEVLSNHSMTDYSKDPTKQDRLESSIKEDLTNKIKELIKKTQEEFKSEPFNWSLIARKEFPTIPEWEKFDWMKTYPDMDINVSVQLNLEKFGRQNELPRIEEMRD</sequence>
<evidence type="ECO:0000256" key="2">
    <source>
        <dbReference type="ARBA" id="ARBA00007886"/>
    </source>
</evidence>
<protein>
    <submittedName>
        <fullName evidence="10">Ger(X)C family spore germination protein</fullName>
    </submittedName>
</protein>
<reference evidence="10" key="1">
    <citation type="submission" date="2020-08" db="EMBL/GenBank/DDBJ databases">
        <title>Genome public.</title>
        <authorList>
            <person name="Liu C."/>
            <person name="Sun Q."/>
        </authorList>
    </citation>
    <scope>NUCLEOTIDE SEQUENCE</scope>
    <source>
        <strain evidence="10">BX22</strain>
    </source>
</reference>
<keyword evidence="7" id="KW-0449">Lipoprotein</keyword>
<keyword evidence="4" id="KW-0732">Signal</keyword>
<dbReference type="PANTHER" id="PTHR35789">
    <property type="entry name" value="SPORE GERMINATION PROTEIN B3"/>
    <property type="match status" value="1"/>
</dbReference>
<gene>
    <name evidence="10" type="ORF">H8S33_02970</name>
</gene>
<dbReference type="InterPro" id="IPR038501">
    <property type="entry name" value="Spore_GerAC_C_sf"/>
</dbReference>
<dbReference type="Proteomes" id="UP000637359">
    <property type="component" value="Unassembled WGS sequence"/>
</dbReference>
<evidence type="ECO:0000256" key="7">
    <source>
        <dbReference type="ARBA" id="ARBA00023288"/>
    </source>
</evidence>
<feature type="domain" description="Spore germination protein N-terminal" evidence="9">
    <location>
        <begin position="25"/>
        <end position="198"/>
    </location>
</feature>
<dbReference type="InterPro" id="IPR008844">
    <property type="entry name" value="Spore_GerAC-like"/>
</dbReference>
<evidence type="ECO:0000259" key="8">
    <source>
        <dbReference type="Pfam" id="PF05504"/>
    </source>
</evidence>
<comment type="subcellular location">
    <subcellularLocation>
        <location evidence="1">Membrane</location>
        <topology evidence="1">Lipid-anchor</topology>
    </subcellularLocation>
</comment>
<evidence type="ECO:0000313" key="10">
    <source>
        <dbReference type="EMBL" id="MBC5635780.1"/>
    </source>
</evidence>
<dbReference type="RefSeq" id="WP_186868501.1">
    <property type="nucleotide sequence ID" value="NZ_JACOOL010000002.1"/>
</dbReference>
<organism evidence="10 11">
    <name type="scientific">Ornithinibacillus hominis</name>
    <dbReference type="NCBI Taxonomy" id="2763055"/>
    <lineage>
        <taxon>Bacteria</taxon>
        <taxon>Bacillati</taxon>
        <taxon>Bacillota</taxon>
        <taxon>Bacilli</taxon>
        <taxon>Bacillales</taxon>
        <taxon>Bacillaceae</taxon>
        <taxon>Ornithinibacillus</taxon>
    </lineage>
</organism>
<dbReference type="Pfam" id="PF25198">
    <property type="entry name" value="Spore_GerAC_N"/>
    <property type="match status" value="1"/>
</dbReference>
<dbReference type="Gene3D" id="3.30.300.210">
    <property type="entry name" value="Nutrient germinant receptor protein C, domain 3"/>
    <property type="match status" value="1"/>
</dbReference>
<accession>A0A923RG26</accession>
<evidence type="ECO:0000256" key="3">
    <source>
        <dbReference type="ARBA" id="ARBA00022544"/>
    </source>
</evidence>
<dbReference type="Pfam" id="PF05504">
    <property type="entry name" value="Spore_GerAC"/>
    <property type="match status" value="1"/>
</dbReference>
<evidence type="ECO:0000256" key="1">
    <source>
        <dbReference type="ARBA" id="ARBA00004635"/>
    </source>
</evidence>
<evidence type="ECO:0000256" key="5">
    <source>
        <dbReference type="ARBA" id="ARBA00023136"/>
    </source>
</evidence>
<dbReference type="AlphaFoldDB" id="A0A923RG26"/>